<evidence type="ECO:0000313" key="3">
    <source>
        <dbReference type="Proteomes" id="UP001058381"/>
    </source>
</evidence>
<dbReference type="AlphaFoldDB" id="A0A9Q9J0H5"/>
<name>A0A9Q9J0H5_9XANT</name>
<evidence type="ECO:0000256" key="1">
    <source>
        <dbReference type="SAM" id="Phobius"/>
    </source>
</evidence>
<feature type="transmembrane region" description="Helical" evidence="1">
    <location>
        <begin position="32"/>
        <end position="49"/>
    </location>
</feature>
<feature type="transmembrane region" description="Helical" evidence="1">
    <location>
        <begin position="282"/>
        <end position="303"/>
    </location>
</feature>
<dbReference type="Proteomes" id="UP001058381">
    <property type="component" value="Chromosome"/>
</dbReference>
<organism evidence="2 3">
    <name type="scientific">Xanthomonas prunicola</name>
    <dbReference type="NCBI Taxonomy" id="2053930"/>
    <lineage>
        <taxon>Bacteria</taxon>
        <taxon>Pseudomonadati</taxon>
        <taxon>Pseudomonadota</taxon>
        <taxon>Gammaproteobacteria</taxon>
        <taxon>Lysobacterales</taxon>
        <taxon>Lysobacteraceae</taxon>
        <taxon>Xanthomonas</taxon>
    </lineage>
</organism>
<dbReference type="InterPro" id="IPR025495">
    <property type="entry name" value="DUF4386"/>
</dbReference>
<dbReference type="Pfam" id="PF14329">
    <property type="entry name" value="DUF4386"/>
    <property type="match status" value="1"/>
</dbReference>
<dbReference type="EMBL" id="CP096142">
    <property type="protein sequence ID" value="UXA64298.1"/>
    <property type="molecule type" value="Genomic_DNA"/>
</dbReference>
<keyword evidence="1" id="KW-0472">Membrane</keyword>
<feature type="transmembrane region" description="Helical" evidence="1">
    <location>
        <begin position="193"/>
        <end position="216"/>
    </location>
</feature>
<dbReference type="RefSeq" id="WP_252162068.1">
    <property type="nucleotide sequence ID" value="NZ_CP094827.1"/>
</dbReference>
<reference evidence="2" key="1">
    <citation type="submission" date="2022-04" db="EMBL/GenBank/DDBJ databases">
        <title>Xanthomonas prunicola pv. tritici, a pathogen causing a previously unreported foliar disease of wheat.</title>
        <authorList>
            <person name="Clavijo F."/>
            <person name="Curland R.D."/>
            <person name="Dill-Macky R."/>
            <person name="Pereyra S."/>
            <person name="Roman-Reyna V."/>
            <person name="Siri M.I."/>
        </authorList>
    </citation>
    <scope>NUCLEOTIDE SEQUENCE</scope>
    <source>
        <strain evidence="2">CIX249</strain>
    </source>
</reference>
<evidence type="ECO:0000313" key="2">
    <source>
        <dbReference type="EMBL" id="UXA64298.1"/>
    </source>
</evidence>
<accession>A0A9Q9J0H5</accession>
<feature type="transmembrane region" description="Helical" evidence="1">
    <location>
        <begin position="228"/>
        <end position="249"/>
    </location>
</feature>
<proteinExistence type="predicted"/>
<feature type="transmembrane region" description="Helical" evidence="1">
    <location>
        <begin position="149"/>
        <end position="173"/>
    </location>
</feature>
<sequence length="376" mass="40068">MRAGYLLLVVGLGVQVWPGIVLRHGSWELMEGVVQCMLGAMGLLALLGLRYPLKMLPLLLFEIAWKSIWLGVVAAPRLLHDRMDVGTWSTLSACLPAGGGLSGPDSVGARRLDVHSHARRPLALTAFSLRPPPTTGHSMAYDIQARPQFYARVAGALYLAVIVLGGLAEGYVANALVVPGDAQATLHAIVQHAQLWTLGLAANLVVPLIAVAQLWIEYMLLRPAGRGLALLFVLLNSASLAVEAVSKLFQLMVLPLASGSTSAADPAHGFSLAALALLGHEIGFNIALLFFGAACLVSGALIWRSRYLPRFVGGLMVLAGLSYLVASFAELLAPAFAKLINPGILLPVLVGETTFCLWLLIRGVDRRQWDARAALM</sequence>
<feature type="transmembrane region" description="Helical" evidence="1">
    <location>
        <begin position="343"/>
        <end position="361"/>
    </location>
</feature>
<protein>
    <submittedName>
        <fullName evidence="2">DUF4386 domain-containing protein</fullName>
    </submittedName>
</protein>
<gene>
    <name evidence="2" type="ORF">M0D43_15165</name>
</gene>
<feature type="transmembrane region" description="Helical" evidence="1">
    <location>
        <begin position="315"/>
        <end position="337"/>
    </location>
</feature>
<dbReference type="GeneID" id="75152721"/>
<keyword evidence="1" id="KW-1133">Transmembrane helix</keyword>
<keyword evidence="1" id="KW-0812">Transmembrane</keyword>